<feature type="transmembrane region" description="Helical" evidence="14">
    <location>
        <begin position="20"/>
        <end position="43"/>
    </location>
</feature>
<evidence type="ECO:0000256" key="13">
    <source>
        <dbReference type="PROSITE-ProRule" id="PRU01087"/>
    </source>
</evidence>
<dbReference type="VEuPathDB" id="FungiDB:BO78DRAFT_350725"/>
<evidence type="ECO:0000256" key="14">
    <source>
        <dbReference type="SAM" id="Phobius"/>
    </source>
</evidence>
<evidence type="ECO:0000256" key="3">
    <source>
        <dbReference type="ARBA" id="ARBA00022516"/>
    </source>
</evidence>
<dbReference type="InterPro" id="IPR007905">
    <property type="entry name" value="EBP"/>
</dbReference>
<keyword evidence="4 13" id="KW-0812">Transmembrane</keyword>
<dbReference type="AlphaFoldDB" id="A0A319E0D3"/>
<name>A0A319E0D3_ASPSB</name>
<sequence>MHPYYPPDAVISDYAPNEWGTLPLVSIFAGVCALIFLTTYAGCLRMRPHIPTTELWTVLWFVLCGAIHLLLEGYYATTFHNIASKQTLLAQLWKEYSMSDSRYLTQDAFVLCMETITAVCWGPLSLVVALFIALDHPLRHPLQLVVSLGQLYGDVLYYATCFFQHQVYHLSYSRPEAFYFWGYFVFLNAFWIVLPSVLIINSIKACGKAFAVVQGMKHGGGETITGVGKRKTKSN</sequence>
<evidence type="ECO:0000313" key="17">
    <source>
        <dbReference type="Proteomes" id="UP000248423"/>
    </source>
</evidence>
<dbReference type="Proteomes" id="UP000248423">
    <property type="component" value="Unassembled WGS sequence"/>
</dbReference>
<proteinExistence type="inferred from homology"/>
<dbReference type="GO" id="GO:0047750">
    <property type="term" value="F:cholestenol delta-isomerase activity"/>
    <property type="evidence" value="ECO:0007669"/>
    <property type="project" value="InterPro"/>
</dbReference>
<accession>A0A319E0D3</accession>
<keyword evidence="5" id="KW-0752">Steroid biosynthesis</keyword>
<keyword evidence="8" id="KW-0443">Lipid metabolism</keyword>
<keyword evidence="17" id="KW-1185">Reference proteome</keyword>
<evidence type="ECO:0000256" key="9">
    <source>
        <dbReference type="ARBA" id="ARBA00023136"/>
    </source>
</evidence>
<dbReference type="GO" id="GO:0004769">
    <property type="term" value="F:steroid Delta-isomerase activity"/>
    <property type="evidence" value="ECO:0007669"/>
    <property type="project" value="TreeGrafter"/>
</dbReference>
<keyword evidence="9 13" id="KW-0472">Membrane</keyword>
<evidence type="ECO:0000256" key="8">
    <source>
        <dbReference type="ARBA" id="ARBA00023098"/>
    </source>
</evidence>
<gene>
    <name evidence="16" type="ORF">BO78DRAFT_350725</name>
</gene>
<dbReference type="STRING" id="1448318.A0A319E0D3"/>
<keyword evidence="7" id="KW-0756">Sterol biosynthesis</keyword>
<dbReference type="PROSITE" id="PS51751">
    <property type="entry name" value="EXPERA"/>
    <property type="match status" value="1"/>
</dbReference>
<dbReference type="InterPro" id="IPR033118">
    <property type="entry name" value="EXPERA"/>
</dbReference>
<evidence type="ECO:0000256" key="5">
    <source>
        <dbReference type="ARBA" id="ARBA00022955"/>
    </source>
</evidence>
<evidence type="ECO:0000256" key="11">
    <source>
        <dbReference type="ARBA" id="ARBA00023221"/>
    </source>
</evidence>
<evidence type="ECO:0000256" key="6">
    <source>
        <dbReference type="ARBA" id="ARBA00022989"/>
    </source>
</evidence>
<dbReference type="PANTHER" id="PTHR14207">
    <property type="entry name" value="STEROL ISOMERASE"/>
    <property type="match status" value="1"/>
</dbReference>
<evidence type="ECO:0000256" key="4">
    <source>
        <dbReference type="ARBA" id="ARBA00022692"/>
    </source>
</evidence>
<feature type="transmembrane region" description="Helical" evidence="14">
    <location>
        <begin position="141"/>
        <end position="160"/>
    </location>
</feature>
<keyword evidence="10" id="KW-1207">Sterol metabolism</keyword>
<keyword evidence="3" id="KW-0444">Lipid biosynthesis</keyword>
<evidence type="ECO:0000256" key="7">
    <source>
        <dbReference type="ARBA" id="ARBA00023011"/>
    </source>
</evidence>
<comment type="similarity">
    <text evidence="2">Belongs to the EBP family.</text>
</comment>
<dbReference type="GO" id="GO:0016020">
    <property type="term" value="C:membrane"/>
    <property type="evidence" value="ECO:0007669"/>
    <property type="project" value="UniProtKB-SubCell"/>
</dbReference>
<comment type="subcellular location">
    <subcellularLocation>
        <location evidence="1">Membrane</location>
        <topology evidence="1">Multi-pass membrane protein</topology>
    </subcellularLocation>
</comment>
<reference evidence="16 17" key="1">
    <citation type="submission" date="2018-02" db="EMBL/GenBank/DDBJ databases">
        <title>The genomes of Aspergillus section Nigri reveals drivers in fungal speciation.</title>
        <authorList>
            <consortium name="DOE Joint Genome Institute"/>
            <person name="Vesth T.C."/>
            <person name="Nybo J."/>
            <person name="Theobald S."/>
            <person name="Brandl J."/>
            <person name="Frisvad J.C."/>
            <person name="Nielsen K.F."/>
            <person name="Lyhne E.K."/>
            <person name="Kogle M.E."/>
            <person name="Kuo A."/>
            <person name="Riley R."/>
            <person name="Clum A."/>
            <person name="Nolan M."/>
            <person name="Lipzen A."/>
            <person name="Salamov A."/>
            <person name="Henrissat B."/>
            <person name="Wiebenga A."/>
            <person name="De vries R.P."/>
            <person name="Grigoriev I.V."/>
            <person name="Mortensen U.H."/>
            <person name="Andersen M.R."/>
            <person name="Baker S.E."/>
        </authorList>
    </citation>
    <scope>NUCLEOTIDE SEQUENCE [LARGE SCALE GENOMIC DNA]</scope>
    <source>
        <strain evidence="16 17">CBS 121057</strain>
    </source>
</reference>
<dbReference type="Pfam" id="PF05241">
    <property type="entry name" value="EBP"/>
    <property type="match status" value="1"/>
</dbReference>
<dbReference type="PANTHER" id="PTHR14207:SF0">
    <property type="entry name" value="3-BETA-HYDROXYSTEROID-DELTA(8),DELTA(7)-ISOMERASE"/>
    <property type="match status" value="1"/>
</dbReference>
<feature type="transmembrane region" description="Helical" evidence="14">
    <location>
        <begin position="108"/>
        <end position="134"/>
    </location>
</feature>
<protein>
    <submittedName>
        <fullName evidence="16">EBDP4, emopamil-binding protein</fullName>
    </submittedName>
</protein>
<keyword evidence="11" id="KW-0753">Steroid metabolism</keyword>
<evidence type="ECO:0000256" key="12">
    <source>
        <dbReference type="ARBA" id="ARBA00023235"/>
    </source>
</evidence>
<dbReference type="GO" id="GO:0005783">
    <property type="term" value="C:endoplasmic reticulum"/>
    <property type="evidence" value="ECO:0007669"/>
    <property type="project" value="TreeGrafter"/>
</dbReference>
<dbReference type="OrthoDB" id="58557at2759"/>
<evidence type="ECO:0000259" key="15">
    <source>
        <dbReference type="PROSITE" id="PS51751"/>
    </source>
</evidence>
<evidence type="ECO:0000256" key="2">
    <source>
        <dbReference type="ARBA" id="ARBA00008337"/>
    </source>
</evidence>
<keyword evidence="12" id="KW-0413">Isomerase</keyword>
<evidence type="ECO:0000313" key="16">
    <source>
        <dbReference type="EMBL" id="PYI02930.1"/>
    </source>
</evidence>
<feature type="domain" description="EXPERA" evidence="15">
    <location>
        <begin position="53"/>
        <end position="199"/>
    </location>
</feature>
<dbReference type="GO" id="GO:0000247">
    <property type="term" value="F:C-8 sterol isomerase activity"/>
    <property type="evidence" value="ECO:0007669"/>
    <property type="project" value="TreeGrafter"/>
</dbReference>
<dbReference type="EMBL" id="KZ826387">
    <property type="protein sequence ID" value="PYI02930.1"/>
    <property type="molecule type" value="Genomic_DNA"/>
</dbReference>
<keyword evidence="6 13" id="KW-1133">Transmembrane helix</keyword>
<feature type="transmembrane region" description="Helical" evidence="14">
    <location>
        <begin position="55"/>
        <end position="76"/>
    </location>
</feature>
<organism evidence="16 17">
    <name type="scientific">Aspergillus sclerotiicarbonarius (strain CBS 121057 / IBT 28362)</name>
    <dbReference type="NCBI Taxonomy" id="1448318"/>
    <lineage>
        <taxon>Eukaryota</taxon>
        <taxon>Fungi</taxon>
        <taxon>Dikarya</taxon>
        <taxon>Ascomycota</taxon>
        <taxon>Pezizomycotina</taxon>
        <taxon>Eurotiomycetes</taxon>
        <taxon>Eurotiomycetidae</taxon>
        <taxon>Eurotiales</taxon>
        <taxon>Aspergillaceae</taxon>
        <taxon>Aspergillus</taxon>
        <taxon>Aspergillus subgen. Circumdati</taxon>
    </lineage>
</organism>
<feature type="transmembrane region" description="Helical" evidence="14">
    <location>
        <begin position="180"/>
        <end position="200"/>
    </location>
</feature>
<dbReference type="GO" id="GO:0016126">
    <property type="term" value="P:sterol biosynthetic process"/>
    <property type="evidence" value="ECO:0007669"/>
    <property type="project" value="UniProtKB-KW"/>
</dbReference>
<evidence type="ECO:0000256" key="1">
    <source>
        <dbReference type="ARBA" id="ARBA00004141"/>
    </source>
</evidence>
<evidence type="ECO:0000256" key="10">
    <source>
        <dbReference type="ARBA" id="ARBA00023166"/>
    </source>
</evidence>